<gene>
    <name evidence="3" type="ORF">SAMN05660420_02791</name>
</gene>
<dbReference type="PROSITE" id="PS00092">
    <property type="entry name" value="N6_MTASE"/>
    <property type="match status" value="1"/>
</dbReference>
<dbReference type="OrthoDB" id="9803017at2"/>
<dbReference type="EMBL" id="FNQN01000009">
    <property type="protein sequence ID" value="SEA66667.1"/>
    <property type="molecule type" value="Genomic_DNA"/>
</dbReference>
<dbReference type="RefSeq" id="WP_092349879.1">
    <property type="nucleotide sequence ID" value="NZ_FNQN01000009.1"/>
</dbReference>
<dbReference type="InterPro" id="IPR004398">
    <property type="entry name" value="RNA_MeTrfase_RsmD"/>
</dbReference>
<accession>A0A1H4D200</accession>
<dbReference type="InterPro" id="IPR002052">
    <property type="entry name" value="DNA_methylase_N6_adenine_CS"/>
</dbReference>
<evidence type="ECO:0000313" key="3">
    <source>
        <dbReference type="EMBL" id="SEA66667.1"/>
    </source>
</evidence>
<evidence type="ECO:0000256" key="2">
    <source>
        <dbReference type="ARBA" id="ARBA00022679"/>
    </source>
</evidence>
<sequence length="184" mass="20398">MRIISGIARGRQLATFSGLDIRPTPDRVREAIFSILTSKLETFHGTNVLELFAGSGAQSLEALSRGAKCATLVDSGKTAAKVMIENIKRCRFEAETRVINQDVFATLPQLITMAPFDLILLDPPYHQNLLANAIEQIEHLKLLGKKGIICAESCKDESLCDFKTLRLMDERTYGSSKIHFLCLT</sequence>
<dbReference type="AlphaFoldDB" id="A0A1H4D200"/>
<dbReference type="GO" id="GO:0031167">
    <property type="term" value="P:rRNA methylation"/>
    <property type="evidence" value="ECO:0007669"/>
    <property type="project" value="InterPro"/>
</dbReference>
<protein>
    <recommendedName>
        <fullName evidence="5">16S rRNA (Guanine(966)-N(2))-methyltransferase RsmD</fullName>
    </recommendedName>
</protein>
<dbReference type="NCBIfam" id="TIGR00095">
    <property type="entry name" value="16S rRNA (guanine(966)-N(2))-methyltransferase RsmD"/>
    <property type="match status" value="1"/>
</dbReference>
<keyword evidence="1" id="KW-0489">Methyltransferase</keyword>
<organism evidence="3 4">
    <name type="scientific">Desulfuromusa kysingii</name>
    <dbReference type="NCBI Taxonomy" id="37625"/>
    <lineage>
        <taxon>Bacteria</taxon>
        <taxon>Pseudomonadati</taxon>
        <taxon>Thermodesulfobacteriota</taxon>
        <taxon>Desulfuromonadia</taxon>
        <taxon>Desulfuromonadales</taxon>
        <taxon>Geopsychrobacteraceae</taxon>
        <taxon>Desulfuromusa</taxon>
    </lineage>
</organism>
<dbReference type="STRING" id="37625.SAMN05660420_02791"/>
<dbReference type="CDD" id="cd02440">
    <property type="entry name" value="AdoMet_MTases"/>
    <property type="match status" value="1"/>
</dbReference>
<dbReference type="Gene3D" id="3.40.50.150">
    <property type="entry name" value="Vaccinia Virus protein VP39"/>
    <property type="match status" value="1"/>
</dbReference>
<dbReference type="InterPro" id="IPR029063">
    <property type="entry name" value="SAM-dependent_MTases_sf"/>
</dbReference>
<dbReference type="Proteomes" id="UP000199409">
    <property type="component" value="Unassembled WGS sequence"/>
</dbReference>
<name>A0A1H4D200_9BACT</name>
<evidence type="ECO:0000313" key="4">
    <source>
        <dbReference type="Proteomes" id="UP000199409"/>
    </source>
</evidence>
<dbReference type="PANTHER" id="PTHR43542">
    <property type="entry name" value="METHYLTRANSFERASE"/>
    <property type="match status" value="1"/>
</dbReference>
<reference evidence="3 4" key="1">
    <citation type="submission" date="2016-10" db="EMBL/GenBank/DDBJ databases">
        <authorList>
            <person name="de Groot N.N."/>
        </authorList>
    </citation>
    <scope>NUCLEOTIDE SEQUENCE [LARGE SCALE GENOMIC DNA]</scope>
    <source>
        <strain evidence="3 4">DSM 7343</strain>
    </source>
</reference>
<evidence type="ECO:0008006" key="5">
    <source>
        <dbReference type="Google" id="ProtNLM"/>
    </source>
</evidence>
<dbReference type="PANTHER" id="PTHR43542:SF1">
    <property type="entry name" value="METHYLTRANSFERASE"/>
    <property type="match status" value="1"/>
</dbReference>
<keyword evidence="4" id="KW-1185">Reference proteome</keyword>
<proteinExistence type="predicted"/>
<dbReference type="GO" id="GO:0008168">
    <property type="term" value="F:methyltransferase activity"/>
    <property type="evidence" value="ECO:0007669"/>
    <property type="project" value="UniProtKB-KW"/>
</dbReference>
<dbReference type="GO" id="GO:0003676">
    <property type="term" value="F:nucleic acid binding"/>
    <property type="evidence" value="ECO:0007669"/>
    <property type="project" value="InterPro"/>
</dbReference>
<dbReference type="PIRSF" id="PIRSF004553">
    <property type="entry name" value="CHP00095"/>
    <property type="match status" value="1"/>
</dbReference>
<dbReference type="Pfam" id="PF03602">
    <property type="entry name" value="Cons_hypoth95"/>
    <property type="match status" value="1"/>
</dbReference>
<keyword evidence="2" id="KW-0808">Transferase</keyword>
<dbReference type="SUPFAM" id="SSF53335">
    <property type="entry name" value="S-adenosyl-L-methionine-dependent methyltransferases"/>
    <property type="match status" value="1"/>
</dbReference>
<evidence type="ECO:0000256" key="1">
    <source>
        <dbReference type="ARBA" id="ARBA00022603"/>
    </source>
</evidence>